<comment type="caution">
    <text evidence="3">The sequence shown here is derived from an EMBL/GenBank/DDBJ whole genome shotgun (WGS) entry which is preliminary data.</text>
</comment>
<dbReference type="InterPro" id="IPR010982">
    <property type="entry name" value="Lambda_DNA-bd_dom_sf"/>
</dbReference>
<organism evidence="3 4">
    <name type="scientific">Elstera cyanobacteriorum</name>
    <dbReference type="NCBI Taxonomy" id="2022747"/>
    <lineage>
        <taxon>Bacteria</taxon>
        <taxon>Pseudomonadati</taxon>
        <taxon>Pseudomonadota</taxon>
        <taxon>Alphaproteobacteria</taxon>
        <taxon>Rhodospirillales</taxon>
        <taxon>Rhodospirillaceae</taxon>
        <taxon>Elstera</taxon>
    </lineage>
</organism>
<dbReference type="InterPro" id="IPR050807">
    <property type="entry name" value="TransReg_Diox_bact_type"/>
</dbReference>
<sequence>MTEADASVSRKARGAEILRKLGRRVRELRRAKGLTQEALAELVGISVDGISQIERGVNFTSMVHAEALADAVGVPFHELFRLEPVPPLEVDAGRLLALFIAQPPEVRRAMLEQAEGLAQLARRLTSSAS</sequence>
<accession>A0A255XN78</accession>
<evidence type="ECO:0000313" key="3">
    <source>
        <dbReference type="EMBL" id="OYQ17720.1"/>
    </source>
</evidence>
<dbReference type="Proteomes" id="UP000216361">
    <property type="component" value="Unassembled WGS sequence"/>
</dbReference>
<dbReference type="GO" id="GO:0005829">
    <property type="term" value="C:cytosol"/>
    <property type="evidence" value="ECO:0007669"/>
    <property type="project" value="TreeGrafter"/>
</dbReference>
<dbReference type="Gene3D" id="1.10.260.40">
    <property type="entry name" value="lambda repressor-like DNA-binding domains"/>
    <property type="match status" value="1"/>
</dbReference>
<name>A0A255XN78_9PROT</name>
<dbReference type="AlphaFoldDB" id="A0A255XN78"/>
<dbReference type="InterPro" id="IPR001387">
    <property type="entry name" value="Cro/C1-type_HTH"/>
</dbReference>
<dbReference type="PANTHER" id="PTHR46797:SF1">
    <property type="entry name" value="METHYLPHOSPHONATE SYNTHASE"/>
    <property type="match status" value="1"/>
</dbReference>
<dbReference type="CDD" id="cd00093">
    <property type="entry name" value="HTH_XRE"/>
    <property type="match status" value="1"/>
</dbReference>
<dbReference type="PROSITE" id="PS50943">
    <property type="entry name" value="HTH_CROC1"/>
    <property type="match status" value="1"/>
</dbReference>
<dbReference type="SUPFAM" id="SSF47413">
    <property type="entry name" value="lambda repressor-like DNA-binding domains"/>
    <property type="match status" value="1"/>
</dbReference>
<gene>
    <name evidence="3" type="ORF">CHR90_12090</name>
</gene>
<evidence type="ECO:0000256" key="1">
    <source>
        <dbReference type="ARBA" id="ARBA00023125"/>
    </source>
</evidence>
<dbReference type="RefSeq" id="WP_094409282.1">
    <property type="nucleotide sequence ID" value="NZ_BMJZ01000002.1"/>
</dbReference>
<dbReference type="GO" id="GO:0003700">
    <property type="term" value="F:DNA-binding transcription factor activity"/>
    <property type="evidence" value="ECO:0007669"/>
    <property type="project" value="TreeGrafter"/>
</dbReference>
<feature type="domain" description="HTH cro/C1-type" evidence="2">
    <location>
        <begin position="25"/>
        <end position="79"/>
    </location>
</feature>
<dbReference type="SMART" id="SM00530">
    <property type="entry name" value="HTH_XRE"/>
    <property type="match status" value="1"/>
</dbReference>
<protein>
    <recommendedName>
        <fullName evidence="2">HTH cro/C1-type domain-containing protein</fullName>
    </recommendedName>
</protein>
<evidence type="ECO:0000313" key="4">
    <source>
        <dbReference type="Proteomes" id="UP000216361"/>
    </source>
</evidence>
<dbReference type="GO" id="GO:0003677">
    <property type="term" value="F:DNA binding"/>
    <property type="evidence" value="ECO:0007669"/>
    <property type="project" value="UniProtKB-KW"/>
</dbReference>
<proteinExistence type="predicted"/>
<dbReference type="OrthoDB" id="9815697at2"/>
<dbReference type="PANTHER" id="PTHR46797">
    <property type="entry name" value="HTH-TYPE TRANSCRIPTIONAL REGULATOR"/>
    <property type="match status" value="1"/>
</dbReference>
<dbReference type="EMBL" id="NOXS01000033">
    <property type="protein sequence ID" value="OYQ17720.1"/>
    <property type="molecule type" value="Genomic_DNA"/>
</dbReference>
<keyword evidence="1" id="KW-0238">DNA-binding</keyword>
<keyword evidence="4" id="KW-1185">Reference proteome</keyword>
<reference evidence="3 4" key="1">
    <citation type="submission" date="2017-07" db="EMBL/GenBank/DDBJ databases">
        <title>Elstera cyanobacteriorum sp. nov., a novel bacterium isolated from cyanobacterial aggregates in a eutrophic lake.</title>
        <authorList>
            <person name="Cai H."/>
        </authorList>
    </citation>
    <scope>NUCLEOTIDE SEQUENCE [LARGE SCALE GENOMIC DNA]</scope>
    <source>
        <strain evidence="3 4">TH019</strain>
    </source>
</reference>
<evidence type="ECO:0000259" key="2">
    <source>
        <dbReference type="PROSITE" id="PS50943"/>
    </source>
</evidence>
<dbReference type="Pfam" id="PF13560">
    <property type="entry name" value="HTH_31"/>
    <property type="match status" value="1"/>
</dbReference>